<feature type="region of interest" description="Disordered" evidence="6">
    <location>
        <begin position="83"/>
        <end position="111"/>
    </location>
</feature>
<accession>A0A7H8QJF5</accession>
<dbReference type="OrthoDB" id="4226590at2759"/>
<evidence type="ECO:0000256" key="4">
    <source>
        <dbReference type="ARBA" id="ARBA00023163"/>
    </source>
</evidence>
<dbReference type="SUPFAM" id="SSF57701">
    <property type="entry name" value="Zn2/Cys6 DNA-binding domain"/>
    <property type="match status" value="1"/>
</dbReference>
<dbReference type="PANTHER" id="PTHR31069">
    <property type="entry name" value="OLEATE-ACTIVATED TRANSCRIPTION FACTOR 1-RELATED"/>
    <property type="match status" value="1"/>
</dbReference>
<dbReference type="InterPro" id="IPR036864">
    <property type="entry name" value="Zn2-C6_fun-type_DNA-bd_sf"/>
</dbReference>
<dbReference type="InterPro" id="IPR001138">
    <property type="entry name" value="Zn2Cys6_DnaBD"/>
</dbReference>
<dbReference type="SMART" id="SM00066">
    <property type="entry name" value="GAL4"/>
    <property type="match status" value="1"/>
</dbReference>
<feature type="domain" description="Zn(2)-C6 fungal-type" evidence="7">
    <location>
        <begin position="35"/>
        <end position="65"/>
    </location>
</feature>
<evidence type="ECO:0000256" key="6">
    <source>
        <dbReference type="SAM" id="MobiDB-lite"/>
    </source>
</evidence>
<dbReference type="InterPro" id="IPR050675">
    <property type="entry name" value="OAF3"/>
</dbReference>
<keyword evidence="2" id="KW-0805">Transcription regulation</keyword>
<sequence length="479" mass="52519">MQKSTSSTQLPTTPSYSHEPVRRKPRSTTSKIRDSCHSCALSKVRCPKEKPTCARCKKRGIVCEYFVTKRPGRKRDSRRIIETSGTCTNPSNTDTSLIRDDPGRGLSTSEQSSMALLDLSPSSAGPRNVSGTVEFSSYIDVLADLMTPLEQSSSPRLSGIGNGFDGNFTPPMDFLELGTLDSNFSQEPYDIEDLLTSTNFDPGPSFGNPSVRSTLPSKSFFPNPEAHQALLTNRSANFSRGISESTSTCCCIIQALDIMSKLFIPDTPFSTSISTSPSDAATISNNTTNYNIGHFSAQTLVTQNRHFIEAVDKILQCSLCVETGYLVTILSTIISKILERYTEAARQCPGHLMFEGYEGTMSNDRRNTTTTENMGNFGTYSGSHDNDARRATARLILGELHRVQGLMNRLSLRQNAPRQEIGQKSANFEKNSPVFSSSDGQKTASGVAFSATTLDEMKTDLRKNLTTLSFGIIKMLRES</sequence>
<evidence type="ECO:0000256" key="2">
    <source>
        <dbReference type="ARBA" id="ARBA00023015"/>
    </source>
</evidence>
<dbReference type="RefSeq" id="XP_035340253.1">
    <property type="nucleotide sequence ID" value="XM_035484360.1"/>
</dbReference>
<gene>
    <name evidence="8" type="ORF">TRUGW13939_01157</name>
</gene>
<dbReference type="GeneID" id="55988670"/>
<evidence type="ECO:0000256" key="1">
    <source>
        <dbReference type="ARBA" id="ARBA00022723"/>
    </source>
</evidence>
<dbReference type="PRINTS" id="PR00755">
    <property type="entry name" value="AFLATOXINBRP"/>
</dbReference>
<dbReference type="GO" id="GO:0000981">
    <property type="term" value="F:DNA-binding transcription factor activity, RNA polymerase II-specific"/>
    <property type="evidence" value="ECO:0007669"/>
    <property type="project" value="InterPro"/>
</dbReference>
<evidence type="ECO:0000313" key="9">
    <source>
        <dbReference type="Proteomes" id="UP000509510"/>
    </source>
</evidence>
<reference evidence="9" key="1">
    <citation type="submission" date="2020-06" db="EMBL/GenBank/DDBJ databases">
        <title>A chromosome-scale genome assembly of Talaromyces rugulosus W13939.</title>
        <authorList>
            <person name="Wang B."/>
            <person name="Guo L."/>
            <person name="Ye K."/>
            <person name="Wang L."/>
        </authorList>
    </citation>
    <scope>NUCLEOTIDE SEQUENCE [LARGE SCALE GENOMIC DNA]</scope>
    <source>
        <strain evidence="9">W13939</strain>
    </source>
</reference>
<evidence type="ECO:0000259" key="7">
    <source>
        <dbReference type="PROSITE" id="PS50048"/>
    </source>
</evidence>
<dbReference type="Proteomes" id="UP000509510">
    <property type="component" value="Chromosome I"/>
</dbReference>
<feature type="region of interest" description="Disordered" evidence="6">
    <location>
        <begin position="1"/>
        <end position="29"/>
    </location>
</feature>
<dbReference type="PROSITE" id="PS50048">
    <property type="entry name" value="ZN2_CY6_FUNGAL_2"/>
    <property type="match status" value="1"/>
</dbReference>
<dbReference type="Gene3D" id="4.10.240.10">
    <property type="entry name" value="Zn(2)-C6 fungal-type DNA-binding domain"/>
    <property type="match status" value="1"/>
</dbReference>
<dbReference type="AlphaFoldDB" id="A0A7H8QJF5"/>
<protein>
    <recommendedName>
        <fullName evidence="7">Zn(2)-C6 fungal-type domain-containing protein</fullName>
    </recommendedName>
</protein>
<dbReference type="Pfam" id="PF00172">
    <property type="entry name" value="Zn_clus"/>
    <property type="match status" value="1"/>
</dbReference>
<dbReference type="EMBL" id="CP055898">
    <property type="protein sequence ID" value="QKX54074.1"/>
    <property type="molecule type" value="Genomic_DNA"/>
</dbReference>
<feature type="compositionally biased region" description="Polar residues" evidence="6">
    <location>
        <begin position="83"/>
        <end position="96"/>
    </location>
</feature>
<dbReference type="CDD" id="cd00067">
    <property type="entry name" value="GAL4"/>
    <property type="match status" value="1"/>
</dbReference>
<keyword evidence="9" id="KW-1185">Reference proteome</keyword>
<feature type="compositionally biased region" description="Low complexity" evidence="6">
    <location>
        <begin position="1"/>
        <end position="17"/>
    </location>
</feature>
<keyword evidence="3" id="KW-0238">DNA-binding</keyword>
<feature type="region of interest" description="Disordered" evidence="6">
    <location>
        <begin position="421"/>
        <end position="442"/>
    </location>
</feature>
<dbReference type="GO" id="GO:0008270">
    <property type="term" value="F:zinc ion binding"/>
    <property type="evidence" value="ECO:0007669"/>
    <property type="project" value="InterPro"/>
</dbReference>
<dbReference type="GO" id="GO:0045122">
    <property type="term" value="P:aflatoxin biosynthetic process"/>
    <property type="evidence" value="ECO:0007669"/>
    <property type="project" value="InterPro"/>
</dbReference>
<keyword evidence="4" id="KW-0804">Transcription</keyword>
<evidence type="ECO:0000256" key="5">
    <source>
        <dbReference type="ARBA" id="ARBA00023242"/>
    </source>
</evidence>
<proteinExistence type="predicted"/>
<dbReference type="KEGG" id="trg:TRUGW13939_01157"/>
<name>A0A7H8QJF5_TALRU</name>
<keyword evidence="1" id="KW-0479">Metal-binding</keyword>
<organism evidence="8 9">
    <name type="scientific">Talaromyces rugulosus</name>
    <name type="common">Penicillium rugulosum</name>
    <dbReference type="NCBI Taxonomy" id="121627"/>
    <lineage>
        <taxon>Eukaryota</taxon>
        <taxon>Fungi</taxon>
        <taxon>Dikarya</taxon>
        <taxon>Ascomycota</taxon>
        <taxon>Pezizomycotina</taxon>
        <taxon>Eurotiomycetes</taxon>
        <taxon>Eurotiomycetidae</taxon>
        <taxon>Eurotiales</taxon>
        <taxon>Trichocomaceae</taxon>
        <taxon>Talaromyces</taxon>
        <taxon>Talaromyces sect. Islandici</taxon>
    </lineage>
</organism>
<dbReference type="PANTHER" id="PTHR31069:SF31">
    <property type="entry name" value="MONODICTYPHENONE CLUSTER TRANSCRIPTION FACTOR-RELATED"/>
    <property type="match status" value="1"/>
</dbReference>
<dbReference type="Pfam" id="PF08493">
    <property type="entry name" value="AflR"/>
    <property type="match status" value="1"/>
</dbReference>
<dbReference type="GO" id="GO:0003677">
    <property type="term" value="F:DNA binding"/>
    <property type="evidence" value="ECO:0007669"/>
    <property type="project" value="UniProtKB-KW"/>
</dbReference>
<dbReference type="GO" id="GO:0005634">
    <property type="term" value="C:nucleus"/>
    <property type="evidence" value="ECO:0007669"/>
    <property type="project" value="InterPro"/>
</dbReference>
<evidence type="ECO:0000313" key="8">
    <source>
        <dbReference type="EMBL" id="QKX54074.1"/>
    </source>
</evidence>
<evidence type="ECO:0000256" key="3">
    <source>
        <dbReference type="ARBA" id="ARBA00023125"/>
    </source>
</evidence>
<keyword evidence="5" id="KW-0539">Nucleus</keyword>
<dbReference type="PROSITE" id="PS00463">
    <property type="entry name" value="ZN2_CY6_FUNGAL_1"/>
    <property type="match status" value="1"/>
</dbReference>
<dbReference type="InterPro" id="IPR013700">
    <property type="entry name" value="AflR"/>
</dbReference>